<proteinExistence type="predicted"/>
<reference evidence="1" key="1">
    <citation type="submission" date="2021-01" db="EMBL/GenBank/DDBJ databases">
        <title>Whole genome shotgun sequence of Virgisporangium ochraceum NBRC 16418.</title>
        <authorList>
            <person name="Komaki H."/>
            <person name="Tamura T."/>
        </authorList>
    </citation>
    <scope>NUCLEOTIDE SEQUENCE</scope>
    <source>
        <strain evidence="1">NBRC 16418</strain>
    </source>
</reference>
<organism evidence="1 2">
    <name type="scientific">Virgisporangium ochraceum</name>
    <dbReference type="NCBI Taxonomy" id="65505"/>
    <lineage>
        <taxon>Bacteria</taxon>
        <taxon>Bacillati</taxon>
        <taxon>Actinomycetota</taxon>
        <taxon>Actinomycetes</taxon>
        <taxon>Micromonosporales</taxon>
        <taxon>Micromonosporaceae</taxon>
        <taxon>Virgisporangium</taxon>
    </lineage>
</organism>
<dbReference type="AlphaFoldDB" id="A0A8J4E950"/>
<sequence>MPTPEAAGEVPAQRRSAAAERYDLFLSVAGDLDRVGSAYDAELVVSTMLGAAYAIADGNRAAVLAETTEGLRQHLTRNQTRPAALLQAVLATYGDDAPDAPDDPPRWLEHLAQVRPTGAHVFGDKDSVTYLASFTYDDPDDGGPDHVVAAVVDHDEGQLRDLFVAAPAGALLAQLEAATATDPKVRLTEVDPRKLRAEVERFLATTDDLATLPETRSLTSDRALAALRLRLLPENDELTVKDFLDAPEAARIAKADAESRDFALKLISGFAESDPLRWDPATVRTFLLDWLPARALLDRADIELVPKVLSAWVRWAGRMSGLPAREVAQNVAAVALNRTEFAQRARSGSHRSEAATAMIELLKDGVDLDDEKAVADWLATYNLRGDDEAE</sequence>
<keyword evidence="2" id="KW-1185">Reference proteome</keyword>
<name>A0A8J4E950_9ACTN</name>
<gene>
    <name evidence="1" type="ORF">Voc01_013030</name>
</gene>
<protein>
    <submittedName>
        <fullName evidence="1">Uncharacterized protein</fullName>
    </submittedName>
</protein>
<dbReference type="RefSeq" id="WP_203926347.1">
    <property type="nucleotide sequence ID" value="NZ_BOPH01000017.1"/>
</dbReference>
<evidence type="ECO:0000313" key="1">
    <source>
        <dbReference type="EMBL" id="GIJ66386.1"/>
    </source>
</evidence>
<evidence type="ECO:0000313" key="2">
    <source>
        <dbReference type="Proteomes" id="UP000635606"/>
    </source>
</evidence>
<dbReference type="Proteomes" id="UP000635606">
    <property type="component" value="Unassembled WGS sequence"/>
</dbReference>
<dbReference type="EMBL" id="BOPH01000017">
    <property type="protein sequence ID" value="GIJ66386.1"/>
    <property type="molecule type" value="Genomic_DNA"/>
</dbReference>
<comment type="caution">
    <text evidence="1">The sequence shown here is derived from an EMBL/GenBank/DDBJ whole genome shotgun (WGS) entry which is preliminary data.</text>
</comment>
<accession>A0A8J4E950</accession>